<evidence type="ECO:0000256" key="1">
    <source>
        <dbReference type="SAM" id="MobiDB-lite"/>
    </source>
</evidence>
<gene>
    <name evidence="2" type="ORF">RMSM_07571</name>
</gene>
<dbReference type="EMBL" id="ANOG01001078">
    <property type="protein sequence ID" value="EMI15504.1"/>
    <property type="molecule type" value="Genomic_DNA"/>
</dbReference>
<dbReference type="PATRIC" id="fig|1265738.3.peg.7554"/>
<dbReference type="Gene3D" id="2.60.40.780">
    <property type="entry name" value="von Hippel-Lindau disease tumour suppressor, beta domain"/>
    <property type="match status" value="1"/>
</dbReference>
<accession>M5RNE2</accession>
<organism evidence="2 3">
    <name type="scientific">Rhodopirellula maiorica SM1</name>
    <dbReference type="NCBI Taxonomy" id="1265738"/>
    <lineage>
        <taxon>Bacteria</taxon>
        <taxon>Pseudomonadati</taxon>
        <taxon>Planctomycetota</taxon>
        <taxon>Planctomycetia</taxon>
        <taxon>Pirellulales</taxon>
        <taxon>Pirellulaceae</taxon>
        <taxon>Novipirellula</taxon>
    </lineage>
</organism>
<protein>
    <submittedName>
        <fullName evidence="2">Secreted protein</fullName>
    </submittedName>
</protein>
<comment type="caution">
    <text evidence="2">The sequence shown here is derived from an EMBL/GenBank/DDBJ whole genome shotgun (WGS) entry which is preliminary data.</text>
</comment>
<dbReference type="SUPFAM" id="SSF49468">
    <property type="entry name" value="VHL"/>
    <property type="match status" value="1"/>
</dbReference>
<evidence type="ECO:0000313" key="2">
    <source>
        <dbReference type="EMBL" id="EMI15504.1"/>
    </source>
</evidence>
<dbReference type="Proteomes" id="UP000011991">
    <property type="component" value="Unassembled WGS sequence"/>
</dbReference>
<dbReference type="InterPro" id="IPR036208">
    <property type="entry name" value="VHL_sf"/>
</dbReference>
<feature type="region of interest" description="Disordered" evidence="1">
    <location>
        <begin position="413"/>
        <end position="446"/>
    </location>
</feature>
<dbReference type="AlphaFoldDB" id="M5RNE2"/>
<reference evidence="2 3" key="1">
    <citation type="journal article" date="2013" name="Mar. Genomics">
        <title>Expression of sulfatases in Rhodopirellula baltica and the diversity of sulfatases in the genus Rhodopirellula.</title>
        <authorList>
            <person name="Wegner C.E."/>
            <person name="Richter-Heitmann T."/>
            <person name="Klindworth A."/>
            <person name="Klockow C."/>
            <person name="Richter M."/>
            <person name="Achstetter T."/>
            <person name="Glockner F.O."/>
            <person name="Harder J."/>
        </authorList>
    </citation>
    <scope>NUCLEOTIDE SEQUENCE [LARGE SCALE GENOMIC DNA]</scope>
    <source>
        <strain evidence="2 3">SM1</strain>
    </source>
</reference>
<evidence type="ECO:0000313" key="3">
    <source>
        <dbReference type="Proteomes" id="UP000011991"/>
    </source>
</evidence>
<feature type="compositionally biased region" description="Polar residues" evidence="1">
    <location>
        <begin position="418"/>
        <end position="431"/>
    </location>
</feature>
<sequence length="531" mass="56300">MSKNSLTHLLLGCIVSLILLPTIGRAQAVVDLGTAAIDFTNGKTKVFQETPAPGLTPRYLYFFPNQKWAAISSRKPDVLLGGGSNSHWSSKAKGVLTLGSGDVSKQYRFHCTNSNGKKLLGLEADGGESSTWTLANELVLGWDKVPQFHKTVSTMQYDRNGLPMRPEAEAMVARNEKTLDAFAQLAGAGTAVANNAAVATNNTPDAAPSPPALVNMTIRNATGQAMEMFWVGDQGQEQSYGTIQPNQSVQQGSYVGGNWMFKSSSGLVLNYRATAEVNQLHELKTNAPPANGIPPNGIAPNAVAANGSAPMPANRATGGRVLKAWKGRYIGAGGVPGYQVEYRQLPNGTWGFFDTNGRQTSTVSVTENADGSVMVHESPGSATGILIASDGSASHLARTRTAPDGTQLAYSVGGFQGKWSSSPTSSPNQRRGTAPNPTPKQRTRWVADPGSPTGFTGSFAATADGGQWILLDGQGNETDRFRAEQRPDGGLLLRSIVGESVYMLRDQAVTAVRFNEQGETAEVSVANGRWK</sequence>
<dbReference type="InterPro" id="IPR037140">
    <property type="entry name" value="VHL_beta_dom_sf"/>
</dbReference>
<name>M5RNE2_9BACT</name>
<dbReference type="RefSeq" id="WP_008708998.1">
    <property type="nucleotide sequence ID" value="NZ_ANOG01001078.1"/>
</dbReference>
<proteinExistence type="predicted"/>
<keyword evidence="3" id="KW-1185">Reference proteome</keyword>